<name>A0A2M9WE52_9GAMM</name>
<dbReference type="Gene3D" id="1.10.1220.10">
    <property type="entry name" value="Met repressor-like"/>
    <property type="match status" value="1"/>
</dbReference>
<dbReference type="InterPro" id="IPR013321">
    <property type="entry name" value="Arc_rbn_hlx_hlx"/>
</dbReference>
<dbReference type="Pfam" id="PF09274">
    <property type="entry name" value="ParG"/>
    <property type="match status" value="1"/>
</dbReference>
<dbReference type="InterPro" id="IPR015354">
    <property type="entry name" value="DNA_partition_ParG"/>
</dbReference>
<dbReference type="Proteomes" id="UP000232062">
    <property type="component" value="Unassembled WGS sequence"/>
</dbReference>
<dbReference type="InterPro" id="IPR010985">
    <property type="entry name" value="Ribbon_hlx_hlx"/>
</dbReference>
<comment type="caution">
    <text evidence="1">The sequence shown here is derived from an EMBL/GenBank/DDBJ whole genome shotgun (WGS) entry which is preliminary data.</text>
</comment>
<organism evidence="1 2">
    <name type="scientific">Pantoea rodasii</name>
    <dbReference type="NCBI Taxonomy" id="1076549"/>
    <lineage>
        <taxon>Bacteria</taxon>
        <taxon>Pseudomonadati</taxon>
        <taxon>Pseudomonadota</taxon>
        <taxon>Gammaproteobacteria</taxon>
        <taxon>Enterobacterales</taxon>
        <taxon>Erwiniaceae</taxon>
        <taxon>Pantoea</taxon>
    </lineage>
</organism>
<dbReference type="STRING" id="1076549.HA45_20975"/>
<dbReference type="GO" id="GO:0043565">
    <property type="term" value="F:sequence-specific DNA binding"/>
    <property type="evidence" value="ECO:0007669"/>
    <property type="project" value="UniProtKB-ARBA"/>
</dbReference>
<evidence type="ECO:0000313" key="2">
    <source>
        <dbReference type="Proteomes" id="UP000232062"/>
    </source>
</evidence>
<gene>
    <name evidence="1" type="ORF">PRCB_09130</name>
</gene>
<sequence>MALEKAHSSSNKKMTFGENRDLKNVVTTPVVTGKAKRVNVNFDEEKHQRFKAACARKGTSITDVINLLVDDWLKRND</sequence>
<dbReference type="GO" id="GO:0006355">
    <property type="term" value="P:regulation of DNA-templated transcription"/>
    <property type="evidence" value="ECO:0007669"/>
    <property type="project" value="InterPro"/>
</dbReference>
<proteinExistence type="predicted"/>
<dbReference type="SUPFAM" id="SSF47598">
    <property type="entry name" value="Ribbon-helix-helix"/>
    <property type="match status" value="1"/>
</dbReference>
<reference evidence="1 2" key="1">
    <citation type="submission" date="2017-11" db="EMBL/GenBank/DDBJ databases">
        <title>The genome sequence of Pantoea rodasii DSM 26611.</title>
        <authorList>
            <person name="Gao J."/>
            <person name="Mao X."/>
            <person name="Sun J."/>
        </authorList>
    </citation>
    <scope>NUCLEOTIDE SEQUENCE [LARGE SCALE GENOMIC DNA]</scope>
    <source>
        <strain evidence="1 2">DSM 26611</strain>
    </source>
</reference>
<dbReference type="OrthoDB" id="517418at2"/>
<accession>A0A2M9WE52</accession>
<dbReference type="EMBL" id="PIQI01000013">
    <property type="protein sequence ID" value="PJZ05822.1"/>
    <property type="molecule type" value="Genomic_DNA"/>
</dbReference>
<keyword evidence="2" id="KW-1185">Reference proteome</keyword>
<protein>
    <submittedName>
        <fullName evidence="1">DNA partition complex ParG</fullName>
    </submittedName>
</protein>
<dbReference type="AlphaFoldDB" id="A0A2M9WE52"/>
<dbReference type="RefSeq" id="WP_100701399.1">
    <property type="nucleotide sequence ID" value="NZ_MLFP01000025.1"/>
</dbReference>
<evidence type="ECO:0000313" key="1">
    <source>
        <dbReference type="EMBL" id="PJZ05822.1"/>
    </source>
</evidence>